<proteinExistence type="predicted"/>
<dbReference type="Proteomes" id="UP000000226">
    <property type="component" value="Chromosome 11"/>
</dbReference>
<name>V7AIG1_PHAVU</name>
<dbReference type="OMA" id="FCICNEE"/>
<keyword evidence="3" id="KW-1185">Reference proteome</keyword>
<feature type="transmembrane region" description="Helical" evidence="1">
    <location>
        <begin position="32"/>
        <end position="55"/>
    </location>
</feature>
<organism evidence="2 3">
    <name type="scientific">Phaseolus vulgaris</name>
    <name type="common">Kidney bean</name>
    <name type="synonym">French bean</name>
    <dbReference type="NCBI Taxonomy" id="3885"/>
    <lineage>
        <taxon>Eukaryota</taxon>
        <taxon>Viridiplantae</taxon>
        <taxon>Streptophyta</taxon>
        <taxon>Embryophyta</taxon>
        <taxon>Tracheophyta</taxon>
        <taxon>Spermatophyta</taxon>
        <taxon>Magnoliopsida</taxon>
        <taxon>eudicotyledons</taxon>
        <taxon>Gunneridae</taxon>
        <taxon>Pentapetalae</taxon>
        <taxon>rosids</taxon>
        <taxon>fabids</taxon>
        <taxon>Fabales</taxon>
        <taxon>Fabaceae</taxon>
        <taxon>Papilionoideae</taxon>
        <taxon>50 kb inversion clade</taxon>
        <taxon>NPAAA clade</taxon>
        <taxon>indigoferoid/millettioid clade</taxon>
        <taxon>Phaseoleae</taxon>
        <taxon>Phaseolus</taxon>
    </lineage>
</organism>
<keyword evidence="1" id="KW-0472">Membrane</keyword>
<dbReference type="AlphaFoldDB" id="V7AIG1"/>
<dbReference type="EMBL" id="CM002298">
    <property type="protein sequence ID" value="ESW05045.1"/>
    <property type="molecule type" value="Genomic_DNA"/>
</dbReference>
<accession>V7AIG1</accession>
<gene>
    <name evidence="2" type="ORF">PHAVU_011G1473001g</name>
</gene>
<keyword evidence="1" id="KW-1133">Transmembrane helix</keyword>
<protein>
    <submittedName>
        <fullName evidence="2">Uncharacterized protein</fullName>
    </submittedName>
</protein>
<evidence type="ECO:0000313" key="2">
    <source>
        <dbReference type="EMBL" id="ESW05045.1"/>
    </source>
</evidence>
<dbReference type="OrthoDB" id="504708at2759"/>
<reference evidence="3" key="1">
    <citation type="journal article" date="2014" name="Nat. Genet.">
        <title>A reference genome for common bean and genome-wide analysis of dual domestications.</title>
        <authorList>
            <person name="Schmutz J."/>
            <person name="McClean P.E."/>
            <person name="Mamidi S."/>
            <person name="Wu G.A."/>
            <person name="Cannon S.B."/>
            <person name="Grimwood J."/>
            <person name="Jenkins J."/>
            <person name="Shu S."/>
            <person name="Song Q."/>
            <person name="Chavarro C."/>
            <person name="Torres-Torres M."/>
            <person name="Geffroy V."/>
            <person name="Moghaddam S.M."/>
            <person name="Gao D."/>
            <person name="Abernathy B."/>
            <person name="Barry K."/>
            <person name="Blair M."/>
            <person name="Brick M.A."/>
            <person name="Chovatia M."/>
            <person name="Gepts P."/>
            <person name="Goodstein D.M."/>
            <person name="Gonzales M."/>
            <person name="Hellsten U."/>
            <person name="Hyten D.L."/>
            <person name="Jia G."/>
            <person name="Kelly J.D."/>
            <person name="Kudrna D."/>
            <person name="Lee R."/>
            <person name="Richard M.M."/>
            <person name="Miklas P.N."/>
            <person name="Osorno J.M."/>
            <person name="Rodrigues J."/>
            <person name="Thareau V."/>
            <person name="Urrea C.A."/>
            <person name="Wang M."/>
            <person name="Yu Y."/>
            <person name="Zhang M."/>
            <person name="Wing R.A."/>
            <person name="Cregan P.B."/>
            <person name="Rokhsar D.S."/>
            <person name="Jackson S.A."/>
        </authorList>
    </citation>
    <scope>NUCLEOTIDE SEQUENCE [LARGE SCALE GENOMIC DNA]</scope>
    <source>
        <strain evidence="3">cv. G19833</strain>
    </source>
</reference>
<dbReference type="Gramene" id="ESW05045">
    <property type="protein sequence ID" value="ESW05045"/>
    <property type="gene ID" value="PHAVU_011G1473001g"/>
</dbReference>
<evidence type="ECO:0000313" key="3">
    <source>
        <dbReference type="Proteomes" id="UP000000226"/>
    </source>
</evidence>
<dbReference type="eggNOG" id="ENOG502SBHK">
    <property type="taxonomic scope" value="Eukaryota"/>
</dbReference>
<evidence type="ECO:0000256" key="1">
    <source>
        <dbReference type="SAM" id="Phobius"/>
    </source>
</evidence>
<keyword evidence="1" id="KW-0812">Transmembrane</keyword>
<feature type="non-terminal residue" evidence="2">
    <location>
        <position position="1"/>
    </location>
</feature>
<sequence length="126" mass="14222">YYKYVDDLNLEKEVRNTREPKKEQSKRRQRMGLVKVALVALIFSFALIACNGFALDEDTCKENDDCKGKLSLCKDSAICVDEVCKCRAPTLWKDGKCTSPSDCPVCITPCDKYCDTDTGLCKCFCH</sequence>